<accession>A0A9W9TBC7</accession>
<dbReference type="RefSeq" id="XP_058311982.1">
    <property type="nucleotide sequence ID" value="XM_058449638.1"/>
</dbReference>
<feature type="chain" id="PRO_5040800239" evidence="1">
    <location>
        <begin position="19"/>
        <end position="190"/>
    </location>
</feature>
<dbReference type="Pfam" id="PF04681">
    <property type="entry name" value="Bys1"/>
    <property type="match status" value="1"/>
</dbReference>
<evidence type="ECO:0000256" key="1">
    <source>
        <dbReference type="SAM" id="SignalP"/>
    </source>
</evidence>
<gene>
    <name evidence="2" type="ORF">N7498_002576</name>
</gene>
<dbReference type="EMBL" id="JAPQKR010000005">
    <property type="protein sequence ID" value="KAJ5216169.1"/>
    <property type="molecule type" value="Genomic_DNA"/>
</dbReference>
<dbReference type="Proteomes" id="UP001150904">
    <property type="component" value="Unassembled WGS sequence"/>
</dbReference>
<evidence type="ECO:0000313" key="3">
    <source>
        <dbReference type="Proteomes" id="UP001150904"/>
    </source>
</evidence>
<dbReference type="PANTHER" id="PTHR36195:SF4">
    <property type="entry name" value="DOMAIN PROTEIN, PUTATIVE (AFU_ORTHOLOGUE AFUA_5G01990)-RELATED"/>
    <property type="match status" value="1"/>
</dbReference>
<reference evidence="2" key="2">
    <citation type="journal article" date="2023" name="IMA Fungus">
        <title>Comparative genomic study of the Penicillium genus elucidates a diverse pangenome and 15 lateral gene transfer events.</title>
        <authorList>
            <person name="Petersen C."/>
            <person name="Sorensen T."/>
            <person name="Nielsen M.R."/>
            <person name="Sondergaard T.E."/>
            <person name="Sorensen J.L."/>
            <person name="Fitzpatrick D.A."/>
            <person name="Frisvad J.C."/>
            <person name="Nielsen K.L."/>
        </authorList>
    </citation>
    <scope>NUCLEOTIDE SEQUENCE</scope>
    <source>
        <strain evidence="2">IBT 15544</strain>
    </source>
</reference>
<organism evidence="2 3">
    <name type="scientific">Penicillium cinerascens</name>
    <dbReference type="NCBI Taxonomy" id="70096"/>
    <lineage>
        <taxon>Eukaryota</taxon>
        <taxon>Fungi</taxon>
        <taxon>Dikarya</taxon>
        <taxon>Ascomycota</taxon>
        <taxon>Pezizomycotina</taxon>
        <taxon>Eurotiomycetes</taxon>
        <taxon>Eurotiomycetidae</taxon>
        <taxon>Eurotiales</taxon>
        <taxon>Aspergillaceae</taxon>
        <taxon>Penicillium</taxon>
    </lineage>
</organism>
<dbReference type="InterPro" id="IPR006771">
    <property type="entry name" value="CetA-like"/>
</dbReference>
<name>A0A9W9TBC7_9EURO</name>
<dbReference type="PANTHER" id="PTHR36195">
    <property type="entry name" value="DOMAIN PROTEIN, PUTATIVE (AFU_ORTHOLOGUE AFUA_5G01990)-RELATED-RELATED"/>
    <property type="match status" value="1"/>
</dbReference>
<evidence type="ECO:0000313" key="2">
    <source>
        <dbReference type="EMBL" id="KAJ5216169.1"/>
    </source>
</evidence>
<reference evidence="2" key="1">
    <citation type="submission" date="2022-12" db="EMBL/GenBank/DDBJ databases">
        <authorList>
            <person name="Petersen C."/>
        </authorList>
    </citation>
    <scope>NUCLEOTIDE SEQUENCE</scope>
    <source>
        <strain evidence="2">IBT 15544</strain>
    </source>
</reference>
<proteinExistence type="predicted"/>
<dbReference type="GeneID" id="83176939"/>
<sequence length="190" mass="20472">MKFTNLLSILSLATLALSVPTGEINGKAKDIPWGAFPVSSSPAVSQPSATSNTTSNGVRNLGRAVVVNHCNVPIYIWSVGSTVGPQQTIPSYGRFSEIYRHDKESGGIALKISTMHDGLYSNSPMTVFAYNIADSKVWYDISDVFGDPFSGHHVVLRPAEPEIFWQNGIPPSGSMVRAQEDSVDLTLTVC</sequence>
<dbReference type="AlphaFoldDB" id="A0A9W9TBC7"/>
<dbReference type="OrthoDB" id="3682664at2759"/>
<feature type="signal peptide" evidence="1">
    <location>
        <begin position="1"/>
        <end position="18"/>
    </location>
</feature>
<keyword evidence="3" id="KW-1185">Reference proteome</keyword>
<keyword evidence="1" id="KW-0732">Signal</keyword>
<protein>
    <submittedName>
        <fullName evidence="2">Antigenic thaumatin-like protein</fullName>
    </submittedName>
</protein>
<comment type="caution">
    <text evidence="2">The sequence shown here is derived from an EMBL/GenBank/DDBJ whole genome shotgun (WGS) entry which is preliminary data.</text>
</comment>